<name>A0A2T9Y7V7_9FUNG</name>
<dbReference type="SMART" id="SM00913">
    <property type="entry name" value="IBN_N"/>
    <property type="match status" value="1"/>
</dbReference>
<evidence type="ECO:0000256" key="5">
    <source>
        <dbReference type="ARBA" id="ARBA00022737"/>
    </source>
</evidence>
<dbReference type="Pfam" id="PF25574">
    <property type="entry name" value="TPR_IMB1"/>
    <property type="match status" value="1"/>
</dbReference>
<evidence type="ECO:0000256" key="8">
    <source>
        <dbReference type="PROSITE-ProRule" id="PRU00103"/>
    </source>
</evidence>
<dbReference type="GO" id="GO:0006606">
    <property type="term" value="P:protein import into nucleus"/>
    <property type="evidence" value="ECO:0007669"/>
    <property type="project" value="InterPro"/>
</dbReference>
<evidence type="ECO:0000313" key="10">
    <source>
        <dbReference type="EMBL" id="PVU88430.1"/>
    </source>
</evidence>
<dbReference type="SMART" id="SM01349">
    <property type="entry name" value="TOG"/>
    <property type="match status" value="1"/>
</dbReference>
<keyword evidence="6" id="KW-0653">Protein transport</keyword>
<dbReference type="Proteomes" id="UP000245383">
    <property type="component" value="Unassembled WGS sequence"/>
</dbReference>
<dbReference type="AlphaFoldDB" id="A0A2T9Y7V7"/>
<dbReference type="InterPro" id="IPR057672">
    <property type="entry name" value="TPR_IPO4/5"/>
</dbReference>
<dbReference type="Pfam" id="PF25780">
    <property type="entry name" value="TPR_IPO5"/>
    <property type="match status" value="1"/>
</dbReference>
<feature type="domain" description="Importin N-terminal" evidence="9">
    <location>
        <begin position="57"/>
        <end position="95"/>
    </location>
</feature>
<reference evidence="10 11" key="1">
    <citation type="journal article" date="2018" name="MBio">
        <title>Comparative Genomics Reveals the Core Gene Toolbox for the Fungus-Insect Symbiosis.</title>
        <authorList>
            <person name="Wang Y."/>
            <person name="Stata M."/>
            <person name="Wang W."/>
            <person name="Stajich J.E."/>
            <person name="White M.M."/>
            <person name="Moncalvo J.M."/>
        </authorList>
    </citation>
    <scope>NUCLEOTIDE SEQUENCE [LARGE SCALE GENOMIC DNA]</scope>
    <source>
        <strain evidence="10 11">SWE-8-4</strain>
    </source>
</reference>
<dbReference type="GO" id="GO:0005737">
    <property type="term" value="C:cytoplasm"/>
    <property type="evidence" value="ECO:0007669"/>
    <property type="project" value="UniProtKB-SubCell"/>
</dbReference>
<dbReference type="InterPro" id="IPR021133">
    <property type="entry name" value="HEAT_type_2"/>
</dbReference>
<dbReference type="GO" id="GO:0031267">
    <property type="term" value="F:small GTPase binding"/>
    <property type="evidence" value="ECO:0007669"/>
    <property type="project" value="InterPro"/>
</dbReference>
<dbReference type="InterPro" id="IPR040122">
    <property type="entry name" value="Importin_beta"/>
</dbReference>
<evidence type="ECO:0000313" key="11">
    <source>
        <dbReference type="Proteomes" id="UP000245383"/>
    </source>
</evidence>
<dbReference type="InterPro" id="IPR016024">
    <property type="entry name" value="ARM-type_fold"/>
</dbReference>
<dbReference type="Pfam" id="PF03810">
    <property type="entry name" value="IBN_N"/>
    <property type="match status" value="1"/>
</dbReference>
<comment type="subcellular location">
    <subcellularLocation>
        <location evidence="2">Cytoplasm</location>
    </subcellularLocation>
    <subcellularLocation>
        <location evidence="1">Nucleus</location>
    </subcellularLocation>
</comment>
<dbReference type="SUPFAM" id="SSF48371">
    <property type="entry name" value="ARM repeat"/>
    <property type="match status" value="2"/>
</dbReference>
<keyword evidence="11" id="KW-1185">Reference proteome</keyword>
<evidence type="ECO:0000256" key="4">
    <source>
        <dbReference type="ARBA" id="ARBA00022490"/>
    </source>
</evidence>
<evidence type="ECO:0000256" key="1">
    <source>
        <dbReference type="ARBA" id="ARBA00004123"/>
    </source>
</evidence>
<dbReference type="EMBL" id="MBFR01000386">
    <property type="protein sequence ID" value="PVU88430.1"/>
    <property type="molecule type" value="Genomic_DNA"/>
</dbReference>
<comment type="caution">
    <text evidence="10">The sequence shown here is derived from an EMBL/GenBank/DDBJ whole genome shotgun (WGS) entry which is preliminary data.</text>
</comment>
<dbReference type="InterPro" id="IPR034085">
    <property type="entry name" value="TOG"/>
</dbReference>
<keyword evidence="7" id="KW-0539">Nucleus</keyword>
<evidence type="ECO:0000256" key="6">
    <source>
        <dbReference type="ARBA" id="ARBA00022927"/>
    </source>
</evidence>
<gene>
    <name evidence="10" type="ORF">BB561_005860</name>
</gene>
<dbReference type="STRING" id="133385.A0A2T9Y7V7"/>
<organism evidence="10 11">
    <name type="scientific">Smittium simulii</name>
    <dbReference type="NCBI Taxonomy" id="133385"/>
    <lineage>
        <taxon>Eukaryota</taxon>
        <taxon>Fungi</taxon>
        <taxon>Fungi incertae sedis</taxon>
        <taxon>Zoopagomycota</taxon>
        <taxon>Kickxellomycotina</taxon>
        <taxon>Harpellomycetes</taxon>
        <taxon>Harpellales</taxon>
        <taxon>Legeriomycetaceae</taxon>
        <taxon>Smittium</taxon>
    </lineage>
</organism>
<accession>A0A2T9Y7V7</accession>
<sequence length="972" mass="108292">MQQEFTSNLQAQLHQLVFATSTDKIKTITLILNEKFYSTKDCVASLVEIASVAPEWQVRQLAAVELKKRIPKYWSELDESLQVSIKDHLLKQILIETETLSKNCLARVISRIAQIDVPNNAWPNLFDFLYDCCNKPIVSQREIGIFVFDSLLETTSNNLLDQFSNLIQLFRKLINDQESIQVRVTTIEAIGKLGEWIETDNRADIAVFQELVPPMVQVLEACLAFGDEDNASRCFEVFNVLLLLEAPLLNKHLAQIIEFSLNVGSNKKLDDNLRIMALNFLVWTTTYKRTRLLKLKIVGNLIERLMIITTEPDPEDIDDDSPSRVALRTLNLLSTNLPPTQVFPTIAENVVHYMQSDDPLVRKGGMLTMAISIEGSVDFVRSKVGELVHLVTIGLSDQDKRVQRASCMALGCLAEELSEEISQFHEQLIPQILNILTSNPNAEISKHACNALDAILEDLGPRILPYLPQVMHQLIQLLDNGPAAVKPMALASIGSAVYSANEASAPYIKDIMQRIGQAMSLTESDDAISLRGVATDTAGTLAEVMGEEQFRPYLQDTITLAFKGMSMGISTLRDCEFNVNTAISEEKEIACDCAAELFRYTRSNFLPYLTDVLNEIIKLLLHYSDTVRKSAVSALFSILFTVITMAPENSSEAGLSGKAPVHENVITMIKLIMPAILEMWEEEDEPVVVTKILVELGNTMFVGGRVIIDDYLGTISVNLQQILTKQALCQLPDEDYDETDLDSDELSEYDSLLISAAGDTVAGIAKTLESDFAPQLTIFLPILLNYYKPTCATNERSMCIGSLSEIVKYMGPSIAPYAETLYQLYLSGMSDPEPEVKSNSAFGMGLLVQNVKIDWSTQLPIIFRGLAQLFELNTNSSNMLDNACGSISRIILALPDHIPYAEVLPVWLSHLPIKTDHEEDVPVYDAFCKLLEINNQAIQAHAETIKSIIKMALQDVLTIMSHEARQKLSEVI</sequence>
<evidence type="ECO:0000256" key="2">
    <source>
        <dbReference type="ARBA" id="ARBA00004496"/>
    </source>
</evidence>
<keyword evidence="5" id="KW-0677">Repeat</keyword>
<dbReference type="OrthoDB" id="7862313at2759"/>
<protein>
    <recommendedName>
        <fullName evidence="9">Importin N-terminal domain-containing protein</fullName>
    </recommendedName>
</protein>
<dbReference type="PANTHER" id="PTHR10527">
    <property type="entry name" value="IMPORTIN BETA"/>
    <property type="match status" value="1"/>
</dbReference>
<evidence type="ECO:0000256" key="7">
    <source>
        <dbReference type="ARBA" id="ARBA00023242"/>
    </source>
</evidence>
<dbReference type="PROSITE" id="PS50077">
    <property type="entry name" value="HEAT_REPEAT"/>
    <property type="match status" value="1"/>
</dbReference>
<evidence type="ECO:0000259" key="9">
    <source>
        <dbReference type="PROSITE" id="PS50166"/>
    </source>
</evidence>
<dbReference type="Gene3D" id="1.25.10.10">
    <property type="entry name" value="Leucine-rich Repeat Variant"/>
    <property type="match status" value="1"/>
</dbReference>
<proteinExistence type="predicted"/>
<keyword evidence="4" id="KW-0963">Cytoplasm</keyword>
<dbReference type="InterPro" id="IPR001494">
    <property type="entry name" value="Importin-beta_N"/>
</dbReference>
<keyword evidence="3" id="KW-0813">Transport</keyword>
<evidence type="ECO:0000256" key="3">
    <source>
        <dbReference type="ARBA" id="ARBA00022448"/>
    </source>
</evidence>
<dbReference type="PROSITE" id="PS50166">
    <property type="entry name" value="IMPORTIN_B_NT"/>
    <property type="match status" value="1"/>
</dbReference>
<dbReference type="InterPro" id="IPR058584">
    <property type="entry name" value="IMB1_TNPO1-like_TPR"/>
</dbReference>
<feature type="repeat" description="HEAT" evidence="8">
    <location>
        <begin position="166"/>
        <end position="204"/>
    </location>
</feature>
<dbReference type="InterPro" id="IPR011989">
    <property type="entry name" value="ARM-like"/>
</dbReference>